<dbReference type="EMBL" id="DSRP01000308">
    <property type="protein sequence ID" value="HGG92185.1"/>
    <property type="molecule type" value="Genomic_DNA"/>
</dbReference>
<evidence type="ECO:0008006" key="3">
    <source>
        <dbReference type="Google" id="ProtNLM"/>
    </source>
</evidence>
<dbReference type="PROSITE" id="PS51257">
    <property type="entry name" value="PROKAR_LIPOPROTEIN"/>
    <property type="match status" value="1"/>
</dbReference>
<sequence>MTRTLLILLAACALCGCSVGKPMTESEFLGFCYQDFDDRRGDCDTISVCDQYRTVMSKQFSSKADCLADCAATYAQQANRFVMTGCAGAAENARDWCDRFCRDSVAP</sequence>
<gene>
    <name evidence="2" type="ORF">ENR59_04455</name>
</gene>
<feature type="chain" id="PRO_5028429042" description="Lipoprotein" evidence="1">
    <location>
        <begin position="21"/>
        <end position="107"/>
    </location>
</feature>
<accession>A0A7C4AGH6</accession>
<protein>
    <recommendedName>
        <fullName evidence="3">Lipoprotein</fullName>
    </recommendedName>
</protein>
<comment type="caution">
    <text evidence="2">The sequence shown here is derived from an EMBL/GenBank/DDBJ whole genome shotgun (WGS) entry which is preliminary data.</text>
</comment>
<feature type="signal peptide" evidence="1">
    <location>
        <begin position="1"/>
        <end position="20"/>
    </location>
</feature>
<name>A0A7C4AGH6_9BACT</name>
<evidence type="ECO:0000313" key="2">
    <source>
        <dbReference type="EMBL" id="HGG92185.1"/>
    </source>
</evidence>
<reference evidence="2" key="1">
    <citation type="journal article" date="2020" name="mSystems">
        <title>Genome- and Community-Level Interaction Insights into Carbon Utilization and Element Cycling Functions of Hydrothermarchaeota in Hydrothermal Sediment.</title>
        <authorList>
            <person name="Zhou Z."/>
            <person name="Liu Y."/>
            <person name="Xu W."/>
            <person name="Pan J."/>
            <person name="Luo Z.H."/>
            <person name="Li M."/>
        </authorList>
    </citation>
    <scope>NUCLEOTIDE SEQUENCE [LARGE SCALE GENOMIC DNA]</scope>
    <source>
        <strain evidence="2">SpSt-413</strain>
    </source>
</reference>
<dbReference type="AlphaFoldDB" id="A0A7C4AGH6"/>
<organism evidence="2">
    <name type="scientific">Fundidesulfovibrio putealis</name>
    <dbReference type="NCBI Taxonomy" id="270496"/>
    <lineage>
        <taxon>Bacteria</taxon>
        <taxon>Pseudomonadati</taxon>
        <taxon>Thermodesulfobacteriota</taxon>
        <taxon>Desulfovibrionia</taxon>
        <taxon>Desulfovibrionales</taxon>
        <taxon>Desulfovibrionaceae</taxon>
        <taxon>Fundidesulfovibrio</taxon>
    </lineage>
</organism>
<evidence type="ECO:0000256" key="1">
    <source>
        <dbReference type="SAM" id="SignalP"/>
    </source>
</evidence>
<keyword evidence="1" id="KW-0732">Signal</keyword>
<proteinExistence type="predicted"/>